<dbReference type="EMBL" id="LAZR01000393">
    <property type="protein sequence ID" value="KKN70938.1"/>
    <property type="molecule type" value="Genomic_DNA"/>
</dbReference>
<reference evidence="2" key="1">
    <citation type="journal article" date="2015" name="Nature">
        <title>Complex archaea that bridge the gap between prokaryotes and eukaryotes.</title>
        <authorList>
            <person name="Spang A."/>
            <person name="Saw J.H."/>
            <person name="Jorgensen S.L."/>
            <person name="Zaremba-Niedzwiedzka K."/>
            <person name="Martijn J."/>
            <person name="Lind A.E."/>
            <person name="van Eijk R."/>
            <person name="Schleper C."/>
            <person name="Guy L."/>
            <person name="Ettema T.J."/>
        </authorList>
    </citation>
    <scope>NUCLEOTIDE SEQUENCE</scope>
</reference>
<dbReference type="InterPro" id="IPR019627">
    <property type="entry name" value="YAcAr"/>
</dbReference>
<dbReference type="Gene3D" id="3.40.50.450">
    <property type="match status" value="1"/>
</dbReference>
<evidence type="ECO:0000313" key="2">
    <source>
        <dbReference type="EMBL" id="KKN70938.1"/>
    </source>
</evidence>
<proteinExistence type="predicted"/>
<sequence length="117" mass="13106">MKLAIVGSRTFPDYSLLNKWAYIYLTAGHGPDVAIISGGAKGADTMAKRFAEERGYEYFEFLPDWESDGKAAGFIRNQEIVNACDMVLAFWDGKSKGTEHTIKLARLAKKPTFIVYF</sequence>
<organism evidence="2">
    <name type="scientific">marine sediment metagenome</name>
    <dbReference type="NCBI Taxonomy" id="412755"/>
    <lineage>
        <taxon>unclassified sequences</taxon>
        <taxon>metagenomes</taxon>
        <taxon>ecological metagenomes</taxon>
    </lineage>
</organism>
<dbReference type="SUPFAM" id="SSF102405">
    <property type="entry name" value="MCP/YpsA-like"/>
    <property type="match status" value="1"/>
</dbReference>
<protein>
    <recommendedName>
        <fullName evidence="1">YspA cpYpsA-related SLOG domain-containing protein</fullName>
    </recommendedName>
</protein>
<dbReference type="AlphaFoldDB" id="A0A0F9VYX2"/>
<comment type="caution">
    <text evidence="2">The sequence shown here is derived from an EMBL/GenBank/DDBJ whole genome shotgun (WGS) entry which is preliminary data.</text>
</comment>
<feature type="domain" description="YspA cpYpsA-related SLOG" evidence="1">
    <location>
        <begin position="1"/>
        <end position="66"/>
    </location>
</feature>
<accession>A0A0F9VYX2</accession>
<gene>
    <name evidence="2" type="ORF">LCGC14_0425400</name>
</gene>
<evidence type="ECO:0000259" key="1">
    <source>
        <dbReference type="Pfam" id="PF10686"/>
    </source>
</evidence>
<dbReference type="Pfam" id="PF10686">
    <property type="entry name" value="YAcAr"/>
    <property type="match status" value="1"/>
</dbReference>
<name>A0A0F9VYX2_9ZZZZ</name>